<dbReference type="GO" id="GO:0003677">
    <property type="term" value="F:DNA binding"/>
    <property type="evidence" value="ECO:0007669"/>
    <property type="project" value="UniProtKB-KW"/>
</dbReference>
<dbReference type="Gene3D" id="1.10.260.40">
    <property type="entry name" value="lambda repressor-like DNA-binding domains"/>
    <property type="match status" value="1"/>
</dbReference>
<dbReference type="PANTHER" id="PTHR46797">
    <property type="entry name" value="HTH-TYPE TRANSCRIPTIONAL REGULATOR"/>
    <property type="match status" value="1"/>
</dbReference>
<sequence length="143" mass="16070">MTLKETIMNRICEFRLQNHLSLDEMAYECGIDKDTLARVGQEDYNPSLDTLQYIAAWMGITVSQLIKMDPEVVFRVVRDTAPSDIRFPFGVQACSNGNSISEVMDLFPNLDEAEEFVSMCNAGMLAACQLADVAADWVQKKYS</sequence>
<dbReference type="PROSITE" id="PS50943">
    <property type="entry name" value="HTH_CROC1"/>
    <property type="match status" value="1"/>
</dbReference>
<dbReference type="GO" id="GO:0005829">
    <property type="term" value="C:cytosol"/>
    <property type="evidence" value="ECO:0007669"/>
    <property type="project" value="TreeGrafter"/>
</dbReference>
<evidence type="ECO:0000313" key="3">
    <source>
        <dbReference type="EMBL" id="HIV03344.1"/>
    </source>
</evidence>
<dbReference type="CDD" id="cd00093">
    <property type="entry name" value="HTH_XRE"/>
    <property type="match status" value="1"/>
</dbReference>
<dbReference type="AlphaFoldDB" id="A0A9D1NHR1"/>
<organism evidence="3 4">
    <name type="scientific">Candidatus Aphodoplasma excrementigallinarum</name>
    <dbReference type="NCBI Taxonomy" id="2840673"/>
    <lineage>
        <taxon>Bacteria</taxon>
        <taxon>Bacillati</taxon>
        <taxon>Bacillota</taxon>
        <taxon>Clostridia</taxon>
        <taxon>Eubacteriales</taxon>
        <taxon>Candidatus Aphodoplasma</taxon>
    </lineage>
</organism>
<protein>
    <submittedName>
        <fullName evidence="3">Helix-turn-helix transcriptional regulator</fullName>
    </submittedName>
</protein>
<dbReference type="EMBL" id="DVOF01000211">
    <property type="protein sequence ID" value="HIV03344.1"/>
    <property type="molecule type" value="Genomic_DNA"/>
</dbReference>
<feature type="domain" description="HTH cro/C1-type" evidence="2">
    <location>
        <begin position="13"/>
        <end position="65"/>
    </location>
</feature>
<evidence type="ECO:0000256" key="1">
    <source>
        <dbReference type="ARBA" id="ARBA00023125"/>
    </source>
</evidence>
<dbReference type="SMART" id="SM00530">
    <property type="entry name" value="HTH_XRE"/>
    <property type="match status" value="1"/>
</dbReference>
<evidence type="ECO:0000259" key="2">
    <source>
        <dbReference type="PROSITE" id="PS50943"/>
    </source>
</evidence>
<dbReference type="SUPFAM" id="SSF47413">
    <property type="entry name" value="lambda repressor-like DNA-binding domains"/>
    <property type="match status" value="1"/>
</dbReference>
<dbReference type="InterPro" id="IPR001387">
    <property type="entry name" value="Cro/C1-type_HTH"/>
</dbReference>
<dbReference type="InterPro" id="IPR010982">
    <property type="entry name" value="Lambda_DNA-bd_dom_sf"/>
</dbReference>
<dbReference type="Proteomes" id="UP000886743">
    <property type="component" value="Unassembled WGS sequence"/>
</dbReference>
<name>A0A9D1NHR1_9FIRM</name>
<comment type="caution">
    <text evidence="3">The sequence shown here is derived from an EMBL/GenBank/DDBJ whole genome shotgun (WGS) entry which is preliminary data.</text>
</comment>
<reference evidence="3" key="2">
    <citation type="journal article" date="2021" name="PeerJ">
        <title>Extensive microbial diversity within the chicken gut microbiome revealed by metagenomics and culture.</title>
        <authorList>
            <person name="Gilroy R."/>
            <person name="Ravi A."/>
            <person name="Getino M."/>
            <person name="Pursley I."/>
            <person name="Horton D.L."/>
            <person name="Alikhan N.F."/>
            <person name="Baker D."/>
            <person name="Gharbi K."/>
            <person name="Hall N."/>
            <person name="Watson M."/>
            <person name="Adriaenssens E.M."/>
            <person name="Foster-Nyarko E."/>
            <person name="Jarju S."/>
            <person name="Secka A."/>
            <person name="Antonio M."/>
            <person name="Oren A."/>
            <person name="Chaudhuri R.R."/>
            <person name="La Ragione R."/>
            <person name="Hildebrand F."/>
            <person name="Pallen M.J."/>
        </authorList>
    </citation>
    <scope>NUCLEOTIDE SEQUENCE</scope>
    <source>
        <strain evidence="3">4920</strain>
    </source>
</reference>
<proteinExistence type="predicted"/>
<gene>
    <name evidence="3" type="ORF">IAC74_07190</name>
</gene>
<accession>A0A9D1NHR1</accession>
<keyword evidence="1" id="KW-0238">DNA-binding</keyword>
<dbReference type="InterPro" id="IPR050807">
    <property type="entry name" value="TransReg_Diox_bact_type"/>
</dbReference>
<dbReference type="GO" id="GO:0003700">
    <property type="term" value="F:DNA-binding transcription factor activity"/>
    <property type="evidence" value="ECO:0007669"/>
    <property type="project" value="TreeGrafter"/>
</dbReference>
<dbReference type="PANTHER" id="PTHR46797:SF1">
    <property type="entry name" value="METHYLPHOSPHONATE SYNTHASE"/>
    <property type="match status" value="1"/>
</dbReference>
<evidence type="ECO:0000313" key="4">
    <source>
        <dbReference type="Proteomes" id="UP000886743"/>
    </source>
</evidence>
<reference evidence="3" key="1">
    <citation type="submission" date="2020-10" db="EMBL/GenBank/DDBJ databases">
        <authorList>
            <person name="Gilroy R."/>
        </authorList>
    </citation>
    <scope>NUCLEOTIDE SEQUENCE</scope>
    <source>
        <strain evidence="3">4920</strain>
    </source>
</reference>